<dbReference type="Pfam" id="PF13558">
    <property type="entry name" value="SbcC_Walker_B"/>
    <property type="match status" value="1"/>
</dbReference>
<dbReference type="GO" id="GO:0016887">
    <property type="term" value="F:ATP hydrolysis activity"/>
    <property type="evidence" value="ECO:0007669"/>
    <property type="project" value="InterPro"/>
</dbReference>
<feature type="coiled-coil region" evidence="4">
    <location>
        <begin position="746"/>
        <end position="842"/>
    </location>
</feature>
<dbReference type="Pfam" id="PF13476">
    <property type="entry name" value="AAA_23"/>
    <property type="match status" value="1"/>
</dbReference>
<evidence type="ECO:0000313" key="6">
    <source>
        <dbReference type="EMBL" id="PZO36451.1"/>
    </source>
</evidence>
<protein>
    <recommendedName>
        <fullName evidence="3">Nuclease SbcCD subunit C</fullName>
    </recommendedName>
</protein>
<dbReference type="PANTHER" id="PTHR32114:SF2">
    <property type="entry name" value="ABC TRANSPORTER ABCH.3"/>
    <property type="match status" value="1"/>
</dbReference>
<feature type="coiled-coil region" evidence="4">
    <location>
        <begin position="549"/>
        <end position="583"/>
    </location>
</feature>
<dbReference type="AlphaFoldDB" id="A0A2W4XL98"/>
<feature type="domain" description="Rad50/SbcC-type AAA" evidence="5">
    <location>
        <begin position="6"/>
        <end position="193"/>
    </location>
</feature>
<gene>
    <name evidence="6" type="ORF">DCF19_21300</name>
</gene>
<comment type="caution">
    <text evidence="6">The sequence shown here is derived from an EMBL/GenBank/DDBJ whole genome shotgun (WGS) entry which is preliminary data.</text>
</comment>
<comment type="subunit">
    <text evidence="2">Heterodimer of SbcC and SbcD.</text>
</comment>
<keyword evidence="4" id="KW-0175">Coiled coil</keyword>
<dbReference type="PANTHER" id="PTHR32114">
    <property type="entry name" value="ABC TRANSPORTER ABCH.3"/>
    <property type="match status" value="1"/>
</dbReference>
<organism evidence="6 7">
    <name type="scientific">Pseudanabaena frigida</name>
    <dbReference type="NCBI Taxonomy" id="945775"/>
    <lineage>
        <taxon>Bacteria</taxon>
        <taxon>Bacillati</taxon>
        <taxon>Cyanobacteriota</taxon>
        <taxon>Cyanophyceae</taxon>
        <taxon>Pseudanabaenales</taxon>
        <taxon>Pseudanabaenaceae</taxon>
        <taxon>Pseudanabaena</taxon>
    </lineage>
</organism>
<sequence>MRPIELIVEGFTSFRTRQVLDFSGLDLFAITGATGAGKTSLLDAITFALYDEVSQKPSSPKELVSQGAKQLKVEFRFVMRQTEYKAVRSWRNRGKTSVPNFMLEELVGEEWKRCNTQNVAEIIGMDFKTFTRVIILPQGQFDEFLKGEATKRREILRQLAGFQIFEQMRKEASDRTSRFKAEREGLDKVLEGMQAPTSEDVKTQQTELENLEITIPELDVKAKQSRKLLESEERLFTQIQQHGQLLANLAKLQQEDRKIKALETRAHNAQLANSIVGTWTVLQTTRKRLENAIADLVNANQNLVTSKIELEKQQKILEQSRAVSIEAQSQIAAQEKNLALAESLHTQQQQSELELERANNNALERSQVLEKAVKATKKAELDLQVAIQKSQTIEIAIANSDNDTDRLENLRQIAEPLAQWQILQENLAKQQQKNKQVQTEIEKLSQQLEKSQQAIAKAESEFQTANIALKQAEDSNLQAVQSSHVSALRVELHEGDNCPVCNNLYSLAGLSELVKIEIIDTVNLLEQKDVAERHLSTFLQDRIKIETSLEASQQQLQRQAQEITELEIQISKLQKQIDRILKSPWLVEEIVRDRQELEAQELAYQKLVSEQKEIAIAYQNAENKLKASQENWQLAQTEFDKSDREKVLRASQLQEISQRLLEITNGKSYESLRQSILQAKAELSDRLQIVESSYQKARETFVKCEAAATTAQENHDLAISECSQQEVNWQIELKSLNFSESEFLDAQASRSQIESWQKEIDNYQRQEQDLTTRLQMFTEAIADRYTDEQAISKLREESQLAEQALQLASENRASIKAWLEQAQQKRQESQELEDRKIALQSQEKTYYTLAQDLQSNKFQEYILDSLQQELANRASVLLQQLSEDRYILQIESGDYWVSDNWNGGEKRRVRTLSGGETFAASLSMALALSERLSIGIELGSLFLDEGFGTLDSETLESVTQILESLRQQDRLIGVITHIQSLAERLPTQIHVCKAINGSELINVSR</sequence>
<evidence type="ECO:0000256" key="3">
    <source>
        <dbReference type="ARBA" id="ARBA00013368"/>
    </source>
</evidence>
<reference evidence="6 7" key="1">
    <citation type="submission" date="2018-04" db="EMBL/GenBank/DDBJ databases">
        <authorList>
            <person name="Go L.Y."/>
            <person name="Mitchell J.A."/>
        </authorList>
    </citation>
    <scope>NUCLEOTIDE SEQUENCE [LARGE SCALE GENOMIC DNA]</scope>
    <source>
        <strain evidence="6">ULC066bin1</strain>
    </source>
</reference>
<reference evidence="6 7" key="2">
    <citation type="submission" date="2018-06" db="EMBL/GenBank/DDBJ databases">
        <title>Metagenomic assembly of (sub)arctic Cyanobacteria and their associated microbiome from non-axenic cultures.</title>
        <authorList>
            <person name="Baurain D."/>
        </authorList>
    </citation>
    <scope>NUCLEOTIDE SEQUENCE [LARGE SCALE GENOMIC DNA]</scope>
    <source>
        <strain evidence="6">ULC066bin1</strain>
    </source>
</reference>
<feature type="coiled-coil region" evidence="4">
    <location>
        <begin position="611"/>
        <end position="638"/>
    </location>
</feature>
<evidence type="ECO:0000256" key="2">
    <source>
        <dbReference type="ARBA" id="ARBA00011322"/>
    </source>
</evidence>
<dbReference type="Proteomes" id="UP000249467">
    <property type="component" value="Unassembled WGS sequence"/>
</dbReference>
<comment type="similarity">
    <text evidence="1">Belongs to the SMC family. SbcC subfamily.</text>
</comment>
<feature type="coiled-coil region" evidence="4">
    <location>
        <begin position="420"/>
        <end position="475"/>
    </location>
</feature>
<name>A0A2W4XL98_9CYAN</name>
<dbReference type="Gene3D" id="3.40.50.300">
    <property type="entry name" value="P-loop containing nucleotide triphosphate hydrolases"/>
    <property type="match status" value="2"/>
</dbReference>
<dbReference type="EMBL" id="QBML01000040">
    <property type="protein sequence ID" value="PZO36451.1"/>
    <property type="molecule type" value="Genomic_DNA"/>
</dbReference>
<evidence type="ECO:0000313" key="7">
    <source>
        <dbReference type="Proteomes" id="UP000249467"/>
    </source>
</evidence>
<dbReference type="InterPro" id="IPR038729">
    <property type="entry name" value="Rad50/SbcC_AAA"/>
</dbReference>
<evidence type="ECO:0000256" key="4">
    <source>
        <dbReference type="SAM" id="Coils"/>
    </source>
</evidence>
<evidence type="ECO:0000256" key="1">
    <source>
        <dbReference type="ARBA" id="ARBA00006930"/>
    </source>
</evidence>
<feature type="coiled-coil region" evidence="4">
    <location>
        <begin position="252"/>
        <end position="306"/>
    </location>
</feature>
<dbReference type="SUPFAM" id="SSF52540">
    <property type="entry name" value="P-loop containing nucleoside triphosphate hydrolases"/>
    <property type="match status" value="1"/>
</dbReference>
<proteinExistence type="inferred from homology"/>
<accession>A0A2W4XL98</accession>
<dbReference type="GO" id="GO:0006302">
    <property type="term" value="P:double-strand break repair"/>
    <property type="evidence" value="ECO:0007669"/>
    <property type="project" value="InterPro"/>
</dbReference>
<evidence type="ECO:0000259" key="5">
    <source>
        <dbReference type="Pfam" id="PF13476"/>
    </source>
</evidence>
<dbReference type="InterPro" id="IPR027417">
    <property type="entry name" value="P-loop_NTPase"/>
</dbReference>